<evidence type="ECO:0000313" key="3">
    <source>
        <dbReference type="Proteomes" id="UP001275084"/>
    </source>
</evidence>
<sequence>MTGLKLLATGVTGYMGGSFLAQLLASKDSNIQGLSFSALVRKQEQADILTKQGVNAIVFRDLDDVGFLKSVASEHDIVIHSANGFHPSSAKALIEGLGERKKTGRAVYYIQTSGTSNLGDHPITTRYLHPKSRVFSDTENIYQYMVEREALEAWGQRTTDLAVVHTGKAVGVKTYVIISPTVYGVGLGSFNKRSIQVPLLIKAALATGTAPYIGDGNQEWDHVHIDDLSSMYEIVVAKILAGDDIPSGEQGIYFTTAGRHTWRALSEAIGQTGNKLGALETATATSVTLEDFAQAWSGGSTQFAELGFASR</sequence>
<dbReference type="InterPro" id="IPR001509">
    <property type="entry name" value="Epimerase_deHydtase"/>
</dbReference>
<dbReference type="Pfam" id="PF01370">
    <property type="entry name" value="Epimerase"/>
    <property type="match status" value="1"/>
</dbReference>
<reference evidence="2" key="2">
    <citation type="submission" date="2023-06" db="EMBL/GenBank/DDBJ databases">
        <authorList>
            <consortium name="Lawrence Berkeley National Laboratory"/>
            <person name="Haridas S."/>
            <person name="Hensen N."/>
            <person name="Bonometti L."/>
            <person name="Westerberg I."/>
            <person name="Brannstrom I.O."/>
            <person name="Guillou S."/>
            <person name="Cros-Aarteil S."/>
            <person name="Calhoun S."/>
            <person name="Kuo A."/>
            <person name="Mondo S."/>
            <person name="Pangilinan J."/>
            <person name="Riley R."/>
            <person name="Labutti K."/>
            <person name="Andreopoulos B."/>
            <person name="Lipzen A."/>
            <person name="Chen C."/>
            <person name="Yanf M."/>
            <person name="Daum C."/>
            <person name="Ng V."/>
            <person name="Clum A."/>
            <person name="Steindorff A."/>
            <person name="Ohm R."/>
            <person name="Martin F."/>
            <person name="Silar P."/>
            <person name="Natvig D."/>
            <person name="Lalanne C."/>
            <person name="Gautier V."/>
            <person name="Ament-Velasquez S.L."/>
            <person name="Kruys A."/>
            <person name="Hutchinson M.I."/>
            <person name="Powell A.J."/>
            <person name="Barry K."/>
            <person name="Miller A.N."/>
            <person name="Grigoriev I.V."/>
            <person name="Debuchy R."/>
            <person name="Gladieux P."/>
            <person name="Thoren M.H."/>
            <person name="Johannesson H."/>
        </authorList>
    </citation>
    <scope>NUCLEOTIDE SEQUENCE</scope>
    <source>
        <strain evidence="2">CBS 955.72</strain>
    </source>
</reference>
<proteinExistence type="predicted"/>
<reference evidence="2" key="1">
    <citation type="journal article" date="2023" name="Mol. Phylogenet. Evol.">
        <title>Genome-scale phylogeny and comparative genomics of the fungal order Sordariales.</title>
        <authorList>
            <person name="Hensen N."/>
            <person name="Bonometti L."/>
            <person name="Westerberg I."/>
            <person name="Brannstrom I.O."/>
            <person name="Guillou S."/>
            <person name="Cros-Aarteil S."/>
            <person name="Calhoun S."/>
            <person name="Haridas S."/>
            <person name="Kuo A."/>
            <person name="Mondo S."/>
            <person name="Pangilinan J."/>
            <person name="Riley R."/>
            <person name="LaButti K."/>
            <person name="Andreopoulos B."/>
            <person name="Lipzen A."/>
            <person name="Chen C."/>
            <person name="Yan M."/>
            <person name="Daum C."/>
            <person name="Ng V."/>
            <person name="Clum A."/>
            <person name="Steindorff A."/>
            <person name="Ohm R.A."/>
            <person name="Martin F."/>
            <person name="Silar P."/>
            <person name="Natvig D.O."/>
            <person name="Lalanne C."/>
            <person name="Gautier V."/>
            <person name="Ament-Velasquez S.L."/>
            <person name="Kruys A."/>
            <person name="Hutchinson M.I."/>
            <person name="Powell A.J."/>
            <person name="Barry K."/>
            <person name="Miller A.N."/>
            <person name="Grigoriev I.V."/>
            <person name="Debuchy R."/>
            <person name="Gladieux P."/>
            <person name="Hiltunen Thoren M."/>
            <person name="Johannesson H."/>
        </authorList>
    </citation>
    <scope>NUCLEOTIDE SEQUENCE</scope>
    <source>
        <strain evidence="2">CBS 955.72</strain>
    </source>
</reference>
<dbReference type="GO" id="GO:0005737">
    <property type="term" value="C:cytoplasm"/>
    <property type="evidence" value="ECO:0007669"/>
    <property type="project" value="TreeGrafter"/>
</dbReference>
<dbReference type="AlphaFoldDB" id="A0AAJ0HG49"/>
<dbReference type="EMBL" id="JAUIQD010000005">
    <property type="protein sequence ID" value="KAK3350209.1"/>
    <property type="molecule type" value="Genomic_DNA"/>
</dbReference>
<protein>
    <recommendedName>
        <fullName evidence="1">NAD-dependent epimerase/dehydratase domain-containing protein</fullName>
    </recommendedName>
</protein>
<keyword evidence="3" id="KW-1185">Reference proteome</keyword>
<dbReference type="Proteomes" id="UP001275084">
    <property type="component" value="Unassembled WGS sequence"/>
</dbReference>
<organism evidence="2 3">
    <name type="scientific">Lasiosphaeria hispida</name>
    <dbReference type="NCBI Taxonomy" id="260671"/>
    <lineage>
        <taxon>Eukaryota</taxon>
        <taxon>Fungi</taxon>
        <taxon>Dikarya</taxon>
        <taxon>Ascomycota</taxon>
        <taxon>Pezizomycotina</taxon>
        <taxon>Sordariomycetes</taxon>
        <taxon>Sordariomycetidae</taxon>
        <taxon>Sordariales</taxon>
        <taxon>Lasiosphaeriaceae</taxon>
        <taxon>Lasiosphaeria</taxon>
    </lineage>
</organism>
<dbReference type="SUPFAM" id="SSF51735">
    <property type="entry name" value="NAD(P)-binding Rossmann-fold domains"/>
    <property type="match status" value="1"/>
</dbReference>
<evidence type="ECO:0000259" key="1">
    <source>
        <dbReference type="Pfam" id="PF01370"/>
    </source>
</evidence>
<dbReference type="PANTHER" id="PTHR48079:SF6">
    <property type="entry name" value="NAD(P)-BINDING DOMAIN-CONTAINING PROTEIN-RELATED"/>
    <property type="match status" value="1"/>
</dbReference>
<gene>
    <name evidence="2" type="ORF">B0T25DRAFT_611385</name>
</gene>
<name>A0AAJ0HG49_9PEZI</name>
<comment type="caution">
    <text evidence="2">The sequence shown here is derived from an EMBL/GenBank/DDBJ whole genome shotgun (WGS) entry which is preliminary data.</text>
</comment>
<dbReference type="GO" id="GO:0004029">
    <property type="term" value="F:aldehyde dehydrogenase (NAD+) activity"/>
    <property type="evidence" value="ECO:0007669"/>
    <property type="project" value="TreeGrafter"/>
</dbReference>
<evidence type="ECO:0000313" key="2">
    <source>
        <dbReference type="EMBL" id="KAK3350209.1"/>
    </source>
</evidence>
<dbReference type="PANTHER" id="PTHR48079">
    <property type="entry name" value="PROTEIN YEEZ"/>
    <property type="match status" value="1"/>
</dbReference>
<accession>A0AAJ0HG49</accession>
<dbReference type="InterPro" id="IPR051783">
    <property type="entry name" value="NAD(P)-dependent_oxidoreduct"/>
</dbReference>
<dbReference type="Gene3D" id="3.40.50.720">
    <property type="entry name" value="NAD(P)-binding Rossmann-like Domain"/>
    <property type="match status" value="1"/>
</dbReference>
<feature type="domain" description="NAD-dependent epimerase/dehydratase" evidence="1">
    <location>
        <begin position="7"/>
        <end position="238"/>
    </location>
</feature>
<dbReference type="InterPro" id="IPR036291">
    <property type="entry name" value="NAD(P)-bd_dom_sf"/>
</dbReference>